<dbReference type="Proteomes" id="UP001165565">
    <property type="component" value="Unassembled WGS sequence"/>
</dbReference>
<accession>A0AA42CV14</accession>
<evidence type="ECO:0000313" key="2">
    <source>
        <dbReference type="EMBL" id="MCW6536028.1"/>
    </source>
</evidence>
<evidence type="ECO:0000256" key="1">
    <source>
        <dbReference type="SAM" id="SignalP"/>
    </source>
</evidence>
<keyword evidence="3" id="KW-1185">Reference proteome</keyword>
<evidence type="ECO:0000313" key="3">
    <source>
        <dbReference type="Proteomes" id="UP001165565"/>
    </source>
</evidence>
<dbReference type="AlphaFoldDB" id="A0AA42CV14"/>
<organism evidence="2 3">
    <name type="scientific">Sphingomonas lycopersici</name>
    <dbReference type="NCBI Taxonomy" id="2951807"/>
    <lineage>
        <taxon>Bacteria</taxon>
        <taxon>Pseudomonadati</taxon>
        <taxon>Pseudomonadota</taxon>
        <taxon>Alphaproteobacteria</taxon>
        <taxon>Sphingomonadales</taxon>
        <taxon>Sphingomonadaceae</taxon>
        <taxon>Sphingomonas</taxon>
    </lineage>
</organism>
<keyword evidence="1" id="KW-0732">Signal</keyword>
<protein>
    <submittedName>
        <fullName evidence="2">Uncharacterized protein</fullName>
    </submittedName>
</protein>
<gene>
    <name evidence="2" type="ORF">NEE01_14700</name>
</gene>
<proteinExistence type="predicted"/>
<feature type="chain" id="PRO_5041377034" evidence="1">
    <location>
        <begin position="24"/>
        <end position="142"/>
    </location>
</feature>
<comment type="caution">
    <text evidence="2">The sequence shown here is derived from an EMBL/GenBank/DDBJ whole genome shotgun (WGS) entry which is preliminary data.</text>
</comment>
<sequence length="142" mass="15346">MFDHAPYAKSVILTALSATLISAAPPPGVAGSGVLCLGTFVYFVEKTGKLCRAGEDPEFQARIAGYARRFDDYIIRNTGGDPEVLAKFKESQNLTSENQNYICKGDVAESYDRFKAQGVDKLDDAVDELLARDGPPSFGDCV</sequence>
<feature type="signal peptide" evidence="1">
    <location>
        <begin position="1"/>
        <end position="23"/>
    </location>
</feature>
<name>A0AA42CV14_9SPHN</name>
<dbReference type="RefSeq" id="WP_265269453.1">
    <property type="nucleotide sequence ID" value="NZ_JANFAV010000010.1"/>
</dbReference>
<dbReference type="EMBL" id="JANFAV010000010">
    <property type="protein sequence ID" value="MCW6536028.1"/>
    <property type="molecule type" value="Genomic_DNA"/>
</dbReference>
<reference evidence="2" key="1">
    <citation type="submission" date="2022-06" db="EMBL/GenBank/DDBJ databases">
        <title>Sphingomonas sp. nov. isolated from rhizosphere soil of tomato.</title>
        <authorList>
            <person name="Dong H."/>
            <person name="Gao R."/>
        </authorList>
    </citation>
    <scope>NUCLEOTIDE SEQUENCE</scope>
    <source>
        <strain evidence="2">MMSM24</strain>
    </source>
</reference>